<accession>A0ABQ0DLK1</accession>
<evidence type="ECO:0000313" key="2">
    <source>
        <dbReference type="EMBL" id="GAB1223607.1"/>
    </source>
</evidence>
<evidence type="ECO:0008006" key="4">
    <source>
        <dbReference type="Google" id="ProtNLM"/>
    </source>
</evidence>
<name>A0ABQ0DLK1_9EUKA</name>
<keyword evidence="3" id="KW-1185">Reference proteome</keyword>
<proteinExistence type="predicted"/>
<comment type="caution">
    <text evidence="2">The sequence shown here is derived from an EMBL/GenBank/DDBJ whole genome shotgun (WGS) entry which is preliminary data.</text>
</comment>
<evidence type="ECO:0000313" key="3">
    <source>
        <dbReference type="Proteomes" id="UP001628156"/>
    </source>
</evidence>
<sequence length="236" mass="27019">MFILFVAFIISFTKAENIYSVSYANGKLSVVDVYEDKKCYKISISTSVKYVYVAATDSSAAKIEQYTYLVKDCSDETIQPEDFPVTAKKDIKTSNANRYYLYNEEPDNMKTECSLTTNNEYDDDSCTIKVSEVVSYMCNIPKNVECHQHSQTNFYYKTQTKVGYYGTFYFLDKNCTQEANFGKSMNKCGVCSPILVPLDKDKQVIYSIYQCEDECITDGSVSTFIAMIIVVLFFFF</sequence>
<organism evidence="2 3">
    <name type="scientific">Entamoeba nuttalli</name>
    <dbReference type="NCBI Taxonomy" id="412467"/>
    <lineage>
        <taxon>Eukaryota</taxon>
        <taxon>Amoebozoa</taxon>
        <taxon>Evosea</taxon>
        <taxon>Archamoebae</taxon>
        <taxon>Mastigamoebida</taxon>
        <taxon>Entamoebidae</taxon>
        <taxon>Entamoeba</taxon>
    </lineage>
</organism>
<keyword evidence="1" id="KW-0732">Signal</keyword>
<protein>
    <recommendedName>
        <fullName evidence="4">Transmembrane protein</fullName>
    </recommendedName>
</protein>
<reference evidence="2 3" key="1">
    <citation type="journal article" date="2019" name="PLoS Negl. Trop. Dis.">
        <title>Whole genome sequencing of Entamoeba nuttalli reveals mammalian host-related molecular signatures and a novel octapeptide-repeat surface protein.</title>
        <authorList>
            <person name="Tanaka M."/>
            <person name="Makiuchi T."/>
            <person name="Komiyama T."/>
            <person name="Shiina T."/>
            <person name="Osaki K."/>
            <person name="Tachibana H."/>
        </authorList>
    </citation>
    <scope>NUCLEOTIDE SEQUENCE [LARGE SCALE GENOMIC DNA]</scope>
    <source>
        <strain evidence="2 3">P19-061405</strain>
    </source>
</reference>
<dbReference type="EMBL" id="BAAFRS010000156">
    <property type="protein sequence ID" value="GAB1223607.1"/>
    <property type="molecule type" value="Genomic_DNA"/>
</dbReference>
<evidence type="ECO:0000256" key="1">
    <source>
        <dbReference type="SAM" id="SignalP"/>
    </source>
</evidence>
<feature type="chain" id="PRO_5045511459" description="Transmembrane protein" evidence="1">
    <location>
        <begin position="16"/>
        <end position="236"/>
    </location>
</feature>
<gene>
    <name evidence="2" type="ORF">ENUP19_0156G0010</name>
</gene>
<dbReference type="Proteomes" id="UP001628156">
    <property type="component" value="Unassembled WGS sequence"/>
</dbReference>
<feature type="signal peptide" evidence="1">
    <location>
        <begin position="1"/>
        <end position="15"/>
    </location>
</feature>